<feature type="compositionally biased region" description="Basic and acidic residues" evidence="7">
    <location>
        <begin position="51"/>
        <end position="60"/>
    </location>
</feature>
<keyword evidence="5" id="KW-0539">Nucleus</keyword>
<dbReference type="RefSeq" id="XP_033655679.1">
    <property type="nucleotide sequence ID" value="XM_033796296.1"/>
</dbReference>
<feature type="region of interest" description="Disordered" evidence="7">
    <location>
        <begin position="51"/>
        <end position="114"/>
    </location>
</feature>
<dbReference type="GO" id="GO:0003723">
    <property type="term" value="F:RNA binding"/>
    <property type="evidence" value="ECO:0007669"/>
    <property type="project" value="UniProtKB-UniRule"/>
</dbReference>
<evidence type="ECO:0000256" key="2">
    <source>
        <dbReference type="ARBA" id="ARBA00022664"/>
    </source>
</evidence>
<dbReference type="GeneID" id="54549471"/>
<evidence type="ECO:0000256" key="5">
    <source>
        <dbReference type="ARBA" id="ARBA00023242"/>
    </source>
</evidence>
<evidence type="ECO:0000256" key="4">
    <source>
        <dbReference type="ARBA" id="ARBA00023187"/>
    </source>
</evidence>
<dbReference type="PANTHER" id="PTHR48028:SF4">
    <property type="entry name" value="SC35-LIKE SPLICING FACTOR"/>
    <property type="match status" value="1"/>
</dbReference>
<feature type="compositionally biased region" description="Polar residues" evidence="7">
    <location>
        <begin position="85"/>
        <end position="105"/>
    </location>
</feature>
<dbReference type="GO" id="GO:0005634">
    <property type="term" value="C:nucleus"/>
    <property type="evidence" value="ECO:0007669"/>
    <property type="project" value="UniProtKB-SubCell"/>
</dbReference>
<evidence type="ECO:0000313" key="9">
    <source>
        <dbReference type="EMBL" id="KAF2278140.1"/>
    </source>
</evidence>
<keyword evidence="4" id="KW-0508">mRNA splicing</keyword>
<proteinExistence type="predicted"/>
<feature type="domain" description="RRM" evidence="8">
    <location>
        <begin position="218"/>
        <end position="296"/>
    </location>
</feature>
<feature type="compositionally biased region" description="Low complexity" evidence="7">
    <location>
        <begin position="61"/>
        <end position="71"/>
    </location>
</feature>
<feature type="region of interest" description="Disordered" evidence="7">
    <location>
        <begin position="293"/>
        <end position="332"/>
    </location>
</feature>
<dbReference type="Gene3D" id="3.30.70.330">
    <property type="match status" value="2"/>
</dbReference>
<evidence type="ECO:0000256" key="7">
    <source>
        <dbReference type="SAM" id="MobiDB-lite"/>
    </source>
</evidence>
<dbReference type="PROSITE" id="PS50102">
    <property type="entry name" value="RRM"/>
    <property type="match status" value="2"/>
</dbReference>
<dbReference type="Proteomes" id="UP000800097">
    <property type="component" value="Unassembled WGS sequence"/>
</dbReference>
<keyword evidence="3 6" id="KW-0694">RNA-binding</keyword>
<dbReference type="PANTHER" id="PTHR48028">
    <property type="entry name" value="GLYCINE-RICH RNA-BINDING PROTEIN RZ1A"/>
    <property type="match status" value="1"/>
</dbReference>
<evidence type="ECO:0000256" key="3">
    <source>
        <dbReference type="ARBA" id="ARBA00022884"/>
    </source>
</evidence>
<comment type="subcellular location">
    <subcellularLocation>
        <location evidence="1">Nucleus</location>
    </subcellularLocation>
</comment>
<evidence type="ECO:0000259" key="8">
    <source>
        <dbReference type="PROSITE" id="PS50102"/>
    </source>
</evidence>
<dbReference type="EMBL" id="ML986488">
    <property type="protein sequence ID" value="KAF2278140.1"/>
    <property type="molecule type" value="Genomic_DNA"/>
</dbReference>
<dbReference type="InterPro" id="IPR035979">
    <property type="entry name" value="RBD_domain_sf"/>
</dbReference>
<accession>A0A6A6JND5</accession>
<dbReference type="OrthoDB" id="6730379at2759"/>
<dbReference type="InterPro" id="IPR012677">
    <property type="entry name" value="Nucleotide-bd_a/b_plait_sf"/>
</dbReference>
<sequence length="332" mass="37620">MYLLRRSAARALSATPLKTPFVKPRSITTYTPAFQAPQQRRIPSKFQRRFASDEAAKSESAESAAVAAEELAQTKPEAPVEENLTRAQQNTQQEPTDALSSVSDVSSEGRLRRSRLSLNEPNTMVYVGNLFYEVGEEQLRRIFSRFGNLKSVRIVRDFRHMSRGFGYVEYETIEDARAAIDNLDMQIFEGRNLVVQFHKPKLNKRPGREPLSASQPTSTLFIGNIAYEMSDKDLNDLFRDIRNVTDVRVAVDRRTGQPRGFAHADFVDRASAQKAYDQLQGKVYYGRRLKIDFSDSPKNKKPADGKEGSVTEPEDPFKTEDAPKTEESTQKE</sequence>
<gene>
    <name evidence="9" type="ORF">EI97DRAFT_394261</name>
</gene>
<dbReference type="SMART" id="SM00360">
    <property type="entry name" value="RRM"/>
    <property type="match status" value="2"/>
</dbReference>
<name>A0A6A6JND5_WESOR</name>
<evidence type="ECO:0000313" key="10">
    <source>
        <dbReference type="Proteomes" id="UP000800097"/>
    </source>
</evidence>
<dbReference type="Pfam" id="PF00076">
    <property type="entry name" value="RRM_1"/>
    <property type="match status" value="2"/>
</dbReference>
<protein>
    <recommendedName>
        <fullName evidence="8">RRM domain-containing protein</fullName>
    </recommendedName>
</protein>
<dbReference type="InterPro" id="IPR000504">
    <property type="entry name" value="RRM_dom"/>
</dbReference>
<evidence type="ECO:0000256" key="1">
    <source>
        <dbReference type="ARBA" id="ARBA00004123"/>
    </source>
</evidence>
<feature type="domain" description="RRM" evidence="8">
    <location>
        <begin position="123"/>
        <end position="200"/>
    </location>
</feature>
<dbReference type="InterPro" id="IPR051106">
    <property type="entry name" value="RNA-bind/splicing_reg"/>
</dbReference>
<dbReference type="GO" id="GO:0006397">
    <property type="term" value="P:mRNA processing"/>
    <property type="evidence" value="ECO:0007669"/>
    <property type="project" value="UniProtKB-KW"/>
</dbReference>
<keyword evidence="2" id="KW-0507">mRNA processing</keyword>
<evidence type="ECO:0000256" key="6">
    <source>
        <dbReference type="PROSITE-ProRule" id="PRU00176"/>
    </source>
</evidence>
<dbReference type="CDD" id="cd00590">
    <property type="entry name" value="RRM_SF"/>
    <property type="match status" value="1"/>
</dbReference>
<reference evidence="9" key="1">
    <citation type="journal article" date="2020" name="Stud. Mycol.">
        <title>101 Dothideomycetes genomes: a test case for predicting lifestyles and emergence of pathogens.</title>
        <authorList>
            <person name="Haridas S."/>
            <person name="Albert R."/>
            <person name="Binder M."/>
            <person name="Bloem J."/>
            <person name="Labutti K."/>
            <person name="Salamov A."/>
            <person name="Andreopoulos B."/>
            <person name="Baker S."/>
            <person name="Barry K."/>
            <person name="Bills G."/>
            <person name="Bluhm B."/>
            <person name="Cannon C."/>
            <person name="Castanera R."/>
            <person name="Culley D."/>
            <person name="Daum C."/>
            <person name="Ezra D."/>
            <person name="Gonzalez J."/>
            <person name="Henrissat B."/>
            <person name="Kuo A."/>
            <person name="Liang C."/>
            <person name="Lipzen A."/>
            <person name="Lutzoni F."/>
            <person name="Magnuson J."/>
            <person name="Mondo S."/>
            <person name="Nolan M."/>
            <person name="Ohm R."/>
            <person name="Pangilinan J."/>
            <person name="Park H.-J."/>
            <person name="Ramirez L."/>
            <person name="Alfaro M."/>
            <person name="Sun H."/>
            <person name="Tritt A."/>
            <person name="Yoshinaga Y."/>
            <person name="Zwiers L.-H."/>
            <person name="Turgeon B."/>
            <person name="Goodwin S."/>
            <person name="Spatafora J."/>
            <person name="Crous P."/>
            <person name="Grigoriev I."/>
        </authorList>
    </citation>
    <scope>NUCLEOTIDE SEQUENCE</scope>
    <source>
        <strain evidence="9">CBS 379.55</strain>
    </source>
</reference>
<dbReference type="GO" id="GO:0008380">
    <property type="term" value="P:RNA splicing"/>
    <property type="evidence" value="ECO:0007669"/>
    <property type="project" value="UniProtKB-KW"/>
</dbReference>
<dbReference type="AlphaFoldDB" id="A0A6A6JND5"/>
<dbReference type="SUPFAM" id="SSF54928">
    <property type="entry name" value="RNA-binding domain, RBD"/>
    <property type="match status" value="2"/>
</dbReference>
<keyword evidence="10" id="KW-1185">Reference proteome</keyword>
<organism evidence="9 10">
    <name type="scientific">Westerdykella ornata</name>
    <dbReference type="NCBI Taxonomy" id="318751"/>
    <lineage>
        <taxon>Eukaryota</taxon>
        <taxon>Fungi</taxon>
        <taxon>Dikarya</taxon>
        <taxon>Ascomycota</taxon>
        <taxon>Pezizomycotina</taxon>
        <taxon>Dothideomycetes</taxon>
        <taxon>Pleosporomycetidae</taxon>
        <taxon>Pleosporales</taxon>
        <taxon>Sporormiaceae</taxon>
        <taxon>Westerdykella</taxon>
    </lineage>
</organism>